<evidence type="ECO:0000256" key="2">
    <source>
        <dbReference type="ARBA" id="ARBA00022723"/>
    </source>
</evidence>
<dbReference type="InterPro" id="IPR024087">
    <property type="entry name" value="Creatininase-like_sf"/>
</dbReference>
<dbReference type="PANTHER" id="PTHR35005:SF1">
    <property type="entry name" value="2-AMINO-5-FORMYLAMINO-6-RIBOSYLAMINOPYRIMIDIN-4(3H)-ONE 5'-MONOPHOSPHATE DEFORMYLASE"/>
    <property type="match status" value="1"/>
</dbReference>
<dbReference type="Proteomes" id="UP000256388">
    <property type="component" value="Unassembled WGS sequence"/>
</dbReference>
<dbReference type="Gene3D" id="3.40.50.10310">
    <property type="entry name" value="Creatininase"/>
    <property type="match status" value="1"/>
</dbReference>
<comment type="caution">
    <text evidence="6">The sequence shown here is derived from an EMBL/GenBank/DDBJ whole genome shotgun (WGS) entry which is preliminary data.</text>
</comment>
<evidence type="ECO:0000256" key="3">
    <source>
        <dbReference type="ARBA" id="ARBA00022801"/>
    </source>
</evidence>
<evidence type="ECO:0000313" key="6">
    <source>
        <dbReference type="EMBL" id="REG06240.1"/>
    </source>
</evidence>
<keyword evidence="2" id="KW-0479">Metal-binding</keyword>
<evidence type="ECO:0000256" key="5">
    <source>
        <dbReference type="ARBA" id="ARBA00024029"/>
    </source>
</evidence>
<protein>
    <submittedName>
        <fullName evidence="6">Creatinine amidohydrolase</fullName>
    </submittedName>
</protein>
<accession>A0A347ZQ50</accession>
<dbReference type="GO" id="GO:0009231">
    <property type="term" value="P:riboflavin biosynthetic process"/>
    <property type="evidence" value="ECO:0007669"/>
    <property type="project" value="TreeGrafter"/>
</dbReference>
<dbReference type="PANTHER" id="PTHR35005">
    <property type="entry name" value="3-DEHYDRO-SCYLLO-INOSOSE HYDROLASE"/>
    <property type="match status" value="1"/>
</dbReference>
<reference evidence="6 7" key="1">
    <citation type="submission" date="2018-08" db="EMBL/GenBank/DDBJ databases">
        <title>Genomic Encyclopedia of Type Strains, Phase IV (KMG-IV): sequencing the most valuable type-strain genomes for metagenomic binning, comparative biology and taxonomic classification.</title>
        <authorList>
            <person name="Goeker M."/>
        </authorList>
    </citation>
    <scope>NUCLEOTIDE SEQUENCE [LARGE SCALE GENOMIC DNA]</scope>
    <source>
        <strain evidence="6 7">DSM 23923</strain>
    </source>
</reference>
<dbReference type="GO" id="GO:0016811">
    <property type="term" value="F:hydrolase activity, acting on carbon-nitrogen (but not peptide) bonds, in linear amides"/>
    <property type="evidence" value="ECO:0007669"/>
    <property type="project" value="TreeGrafter"/>
</dbReference>
<name>A0A347ZQ50_9CHLR</name>
<evidence type="ECO:0000313" key="7">
    <source>
        <dbReference type="Proteomes" id="UP000256388"/>
    </source>
</evidence>
<dbReference type="EMBL" id="QUMS01000004">
    <property type="protein sequence ID" value="REG06240.1"/>
    <property type="molecule type" value="Genomic_DNA"/>
</dbReference>
<comment type="similarity">
    <text evidence="5">Belongs to the creatininase superfamily.</text>
</comment>
<dbReference type="OrthoDB" id="9801445at2"/>
<comment type="cofactor">
    <cofactor evidence="1">
        <name>Zn(2+)</name>
        <dbReference type="ChEBI" id="CHEBI:29105"/>
    </cofactor>
</comment>
<dbReference type="GO" id="GO:0046872">
    <property type="term" value="F:metal ion binding"/>
    <property type="evidence" value="ECO:0007669"/>
    <property type="project" value="UniProtKB-KW"/>
</dbReference>
<keyword evidence="3 6" id="KW-0378">Hydrolase</keyword>
<keyword evidence="4" id="KW-0862">Zinc</keyword>
<evidence type="ECO:0000256" key="1">
    <source>
        <dbReference type="ARBA" id="ARBA00001947"/>
    </source>
</evidence>
<dbReference type="Pfam" id="PF02633">
    <property type="entry name" value="Creatininase"/>
    <property type="match status" value="1"/>
</dbReference>
<organism evidence="6 7">
    <name type="scientific">Pelolinea submarina</name>
    <dbReference type="NCBI Taxonomy" id="913107"/>
    <lineage>
        <taxon>Bacteria</taxon>
        <taxon>Bacillati</taxon>
        <taxon>Chloroflexota</taxon>
        <taxon>Anaerolineae</taxon>
        <taxon>Anaerolineales</taxon>
        <taxon>Anaerolineaceae</taxon>
        <taxon>Pelolinea</taxon>
    </lineage>
</organism>
<dbReference type="AlphaFoldDB" id="A0A347ZQ50"/>
<dbReference type="InterPro" id="IPR003785">
    <property type="entry name" value="Creatininase/forma_Hydrolase"/>
</dbReference>
<evidence type="ECO:0000256" key="4">
    <source>
        <dbReference type="ARBA" id="ARBA00022833"/>
    </source>
</evidence>
<proteinExistence type="inferred from homology"/>
<gene>
    <name evidence="6" type="ORF">DFR64_2672</name>
</gene>
<sequence length="239" mass="26722">MEPKRLTDLRISEIKAIVAEKPLILIPIGTIEWHTSHLPLGVDTLITESVCEDISGGTGVIVAPTLACGISRNLQPEEGYFGTVDTVAESTLSNLIAELLRGYAKMGFKKAILMSGHFENEHYVAITAGIEQVTELQGYFMMPPEFCEEYIEDLGDVSLTWPYASDHAAEWETSMMLHYYPELVDMDNAPETVELPMPGIPEYIRKRYPRRASREYGQKLVDAIIPNGIKKINEMIAES</sequence>
<keyword evidence="7" id="KW-1185">Reference proteome</keyword>
<dbReference type="SUPFAM" id="SSF102215">
    <property type="entry name" value="Creatininase"/>
    <property type="match status" value="1"/>
</dbReference>
<dbReference type="RefSeq" id="WP_116225938.1">
    <property type="nucleotide sequence ID" value="NZ_AP018437.1"/>
</dbReference>